<keyword evidence="3" id="KW-1185">Reference proteome</keyword>
<keyword evidence="1" id="KW-0472">Membrane</keyword>
<proteinExistence type="predicted"/>
<keyword evidence="1" id="KW-1133">Transmembrane helix</keyword>
<organism evidence="2 3">
    <name type="scientific">Thanatephorus cucumeris (strain AG1-IB / isolate 7/3/14)</name>
    <name type="common">Lettuce bottom rot fungus</name>
    <name type="synonym">Rhizoctonia solani</name>
    <dbReference type="NCBI Taxonomy" id="1108050"/>
    <lineage>
        <taxon>Eukaryota</taxon>
        <taxon>Fungi</taxon>
        <taxon>Dikarya</taxon>
        <taxon>Basidiomycota</taxon>
        <taxon>Agaricomycotina</taxon>
        <taxon>Agaricomycetes</taxon>
        <taxon>Cantharellales</taxon>
        <taxon>Ceratobasidiaceae</taxon>
        <taxon>Rhizoctonia</taxon>
        <taxon>Rhizoctonia solani AG-1</taxon>
    </lineage>
</organism>
<feature type="transmembrane region" description="Helical" evidence="1">
    <location>
        <begin position="68"/>
        <end position="93"/>
    </location>
</feature>
<evidence type="ECO:0000313" key="2">
    <source>
        <dbReference type="EMBL" id="CEL63089.1"/>
    </source>
</evidence>
<evidence type="ECO:0000256" key="1">
    <source>
        <dbReference type="SAM" id="Phobius"/>
    </source>
</evidence>
<reference evidence="2 3" key="1">
    <citation type="submission" date="2014-11" db="EMBL/GenBank/DDBJ databases">
        <authorList>
            <person name="Wibberg Daniel"/>
        </authorList>
    </citation>
    <scope>NUCLEOTIDE SEQUENCE [LARGE SCALE GENOMIC DNA]</scope>
    <source>
        <strain evidence="2">Rhizoctonia solani AG1-IB 7/3/14</strain>
    </source>
</reference>
<sequence>MAHGPPTREPYLRSGAPGPPLLLCGCGVPQLSGLLSPFSLVSYTYYTIYTYQRMSMPRLRDIQTDRKLYLSVLIAGWGGALFGYDAAVIGGLVDLPIFRSQFGLDKMSQKQVEFVGSNIESTYQAGTLNGERLVEADILFYSIRVFLGLPYGLRPR</sequence>
<feature type="transmembrane region" description="Helical" evidence="1">
    <location>
        <begin position="20"/>
        <end position="48"/>
    </location>
</feature>
<evidence type="ECO:0000313" key="3">
    <source>
        <dbReference type="Proteomes" id="UP000059188"/>
    </source>
</evidence>
<protein>
    <submittedName>
        <fullName evidence="2">Uncharacterized protein</fullName>
    </submittedName>
</protein>
<accession>A0A0B7G1Z4</accession>
<dbReference type="InterPro" id="IPR036259">
    <property type="entry name" value="MFS_trans_sf"/>
</dbReference>
<dbReference type="Proteomes" id="UP000059188">
    <property type="component" value="Unassembled WGS sequence"/>
</dbReference>
<dbReference type="Gene3D" id="1.20.1250.20">
    <property type="entry name" value="MFS general substrate transporter like domains"/>
    <property type="match status" value="1"/>
</dbReference>
<dbReference type="EMBL" id="LN679107">
    <property type="protein sequence ID" value="CEL63089.1"/>
    <property type="molecule type" value="Genomic_DNA"/>
</dbReference>
<gene>
    <name evidence="2" type="ORF">RSOLAG1IB_05129</name>
</gene>
<dbReference type="AlphaFoldDB" id="A0A0B7G1Z4"/>
<keyword evidence="1" id="KW-0812">Transmembrane</keyword>
<name>A0A0B7G1Z4_THACB</name>